<feature type="domain" description="RCC1-like" evidence="5">
    <location>
        <begin position="142"/>
        <end position="471"/>
    </location>
</feature>
<dbReference type="PROSITE" id="PS50088">
    <property type="entry name" value="ANK_REPEAT"/>
    <property type="match status" value="2"/>
</dbReference>
<dbReference type="InterPro" id="IPR002110">
    <property type="entry name" value="Ankyrin_rpt"/>
</dbReference>
<sequence length="871" mass="90728">MKSLIEKVDALIDACRKGSLLDVKACVQELKSSNIDRPGSQQTTALQTAVWRNDLKTVQYLLSLGARPNTQDGESGWSALHRSLYFGHFRAAALLLESGASVQLEDLEGRTALDLLSSQLTPSSGVLLAAPSPGELELERGDLYSWGSGVNYQLGTGSTAVQTTPGRVERLRTARVVAVAAAKFHSAAITSEGELFTWGFGRGGRLGHPNELVHSGQQAVITPLAVAALSSLRVATVAVGKNHTLASVDTGDVFSWGRNRDGSRPALGYTAEIQPTPRKVGHLKAHCILVAAANKHSAALTSRGELFTWGANREGQLGYTSTSGGVLVDANLTPRTVDYLKGRELVHVSLSKRHSVVVDSEGDVFTWGHGRTPPKRVALAGAATVLAGGCDGHAPLRMHHASQRLRVLLTAAGGAHTVAITKCGAALYWASGDAQLRCLPVLALLGKCAITAAAGKTRSAVVTAEGDVYMWEGAAALASCGGLERIPSGTSPMLATSPGCGRSGSGSGAGSGTSPGFSGRSASFSNLSPGPGTSPTISDPKTPSAFTPQSQASPKEIGGVTGGVPDMVVQRVDGMRRMSLIAVGEKHSLAVQRVAIAVLPGISQAAVKVAGRKGALGPHDDDDSLEDGDEESNSSDEEVAGEMELPEEDDVWLGHTAAAISSTPMGRRGDYEAATGWPAEEPARTRGLCGRASAGAGEVPSLMELCEAAAAKDVDVCNAPYMMEAAAALGAERLLACCTRTLLRNLDAVLETGGPAALSEMPEEVLEVLEEAARSTERGAESAEKEAWTWPRRSTRAPLWLEGGSETETDTGAGNELEEWELAAAGSCGVQGPGPLGRVPSVPDCEGARQTHPLRCSTNIPRRDWTLIGCR</sequence>
<proteinExistence type="predicted"/>
<dbReference type="InterPro" id="IPR009091">
    <property type="entry name" value="RCC1/BLIP-II"/>
</dbReference>
<dbReference type="Gene3D" id="1.25.40.20">
    <property type="entry name" value="Ankyrin repeat-containing domain"/>
    <property type="match status" value="1"/>
</dbReference>
<dbReference type="InterPro" id="IPR051625">
    <property type="entry name" value="Signaling_Regulatory_Domain"/>
</dbReference>
<gene>
    <name evidence="6" type="ORF">CYMTET_48143</name>
</gene>
<feature type="repeat" description="RCC1" evidence="3">
    <location>
        <begin position="304"/>
        <end position="361"/>
    </location>
</feature>
<feature type="repeat" description="ANK" evidence="2">
    <location>
        <begin position="75"/>
        <end position="107"/>
    </location>
</feature>
<keyword evidence="7" id="KW-1185">Reference proteome</keyword>
<protein>
    <recommendedName>
        <fullName evidence="5">RCC1-like domain-containing protein</fullName>
    </recommendedName>
</protein>
<feature type="compositionally biased region" description="Acidic residues" evidence="4">
    <location>
        <begin position="620"/>
        <end position="651"/>
    </location>
</feature>
<dbReference type="Pfam" id="PF13637">
    <property type="entry name" value="Ank_4"/>
    <property type="match status" value="1"/>
</dbReference>
<feature type="region of interest" description="Disordered" evidence="4">
    <location>
        <begin position="612"/>
        <end position="652"/>
    </location>
</feature>
<organism evidence="6 7">
    <name type="scientific">Cymbomonas tetramitiformis</name>
    <dbReference type="NCBI Taxonomy" id="36881"/>
    <lineage>
        <taxon>Eukaryota</taxon>
        <taxon>Viridiplantae</taxon>
        <taxon>Chlorophyta</taxon>
        <taxon>Pyramimonadophyceae</taxon>
        <taxon>Pyramimonadales</taxon>
        <taxon>Pyramimonadaceae</taxon>
        <taxon>Cymbomonas</taxon>
    </lineage>
</organism>
<dbReference type="PANTHER" id="PTHR22872:SF2">
    <property type="entry name" value="INHIBITOR OF BRUTON TYROSINE KINASE"/>
    <property type="match status" value="1"/>
</dbReference>
<dbReference type="AlphaFoldDB" id="A0AAE0BSY0"/>
<dbReference type="PRINTS" id="PR00633">
    <property type="entry name" value="RCCNDNSATION"/>
</dbReference>
<evidence type="ECO:0000256" key="1">
    <source>
        <dbReference type="ARBA" id="ARBA00022737"/>
    </source>
</evidence>
<feature type="compositionally biased region" description="Gly residues" evidence="4">
    <location>
        <begin position="501"/>
        <end position="513"/>
    </location>
</feature>
<feature type="repeat" description="RCC1" evidence="3">
    <location>
        <begin position="193"/>
        <end position="250"/>
    </location>
</feature>
<evidence type="ECO:0000256" key="2">
    <source>
        <dbReference type="PROSITE-ProRule" id="PRU00023"/>
    </source>
</evidence>
<dbReference type="SUPFAM" id="SSF50985">
    <property type="entry name" value="RCC1/BLIP-II"/>
    <property type="match status" value="1"/>
</dbReference>
<reference evidence="6 7" key="1">
    <citation type="journal article" date="2015" name="Genome Biol. Evol.">
        <title>Comparative Genomics of a Bacterivorous Green Alga Reveals Evolutionary Causalities and Consequences of Phago-Mixotrophic Mode of Nutrition.</title>
        <authorList>
            <person name="Burns J.A."/>
            <person name="Paasch A."/>
            <person name="Narechania A."/>
            <person name="Kim E."/>
        </authorList>
    </citation>
    <scope>NUCLEOTIDE SEQUENCE [LARGE SCALE GENOMIC DNA]</scope>
    <source>
        <strain evidence="6 7">PLY_AMNH</strain>
    </source>
</reference>
<feature type="repeat" description="RCC1" evidence="3">
    <location>
        <begin position="141"/>
        <end position="192"/>
    </location>
</feature>
<evidence type="ECO:0000256" key="3">
    <source>
        <dbReference type="PROSITE-ProRule" id="PRU00235"/>
    </source>
</evidence>
<feature type="region of interest" description="Disordered" evidence="4">
    <location>
        <begin position="491"/>
        <end position="564"/>
    </location>
</feature>
<feature type="compositionally biased region" description="Polar residues" evidence="4">
    <location>
        <begin position="520"/>
        <end position="553"/>
    </location>
</feature>
<dbReference type="InterPro" id="IPR058923">
    <property type="entry name" value="RCC1-like_dom"/>
</dbReference>
<evidence type="ECO:0000256" key="4">
    <source>
        <dbReference type="SAM" id="MobiDB-lite"/>
    </source>
</evidence>
<dbReference type="PANTHER" id="PTHR22872">
    <property type="entry name" value="BTK-BINDING PROTEIN-RELATED"/>
    <property type="match status" value="1"/>
</dbReference>
<keyword evidence="2" id="KW-0040">ANK repeat</keyword>
<dbReference type="SUPFAM" id="SSF48403">
    <property type="entry name" value="Ankyrin repeat"/>
    <property type="match status" value="1"/>
</dbReference>
<dbReference type="Proteomes" id="UP001190700">
    <property type="component" value="Unassembled WGS sequence"/>
</dbReference>
<name>A0AAE0BSY0_9CHLO</name>
<feature type="repeat" description="ANK" evidence="2">
    <location>
        <begin position="41"/>
        <end position="73"/>
    </location>
</feature>
<dbReference type="InterPro" id="IPR036770">
    <property type="entry name" value="Ankyrin_rpt-contain_sf"/>
</dbReference>
<evidence type="ECO:0000313" key="6">
    <source>
        <dbReference type="EMBL" id="KAK3242147.1"/>
    </source>
</evidence>
<comment type="caution">
    <text evidence="6">The sequence shown here is derived from an EMBL/GenBank/DDBJ whole genome shotgun (WGS) entry which is preliminary data.</text>
</comment>
<dbReference type="Gene3D" id="2.130.10.30">
    <property type="entry name" value="Regulator of chromosome condensation 1/beta-lactamase-inhibitor protein II"/>
    <property type="match status" value="2"/>
</dbReference>
<evidence type="ECO:0000313" key="7">
    <source>
        <dbReference type="Proteomes" id="UP001190700"/>
    </source>
</evidence>
<dbReference type="EMBL" id="LGRX02033228">
    <property type="protein sequence ID" value="KAK3242147.1"/>
    <property type="molecule type" value="Genomic_DNA"/>
</dbReference>
<evidence type="ECO:0000259" key="5">
    <source>
        <dbReference type="Pfam" id="PF25390"/>
    </source>
</evidence>
<feature type="repeat" description="RCC1" evidence="3">
    <location>
        <begin position="251"/>
        <end position="303"/>
    </location>
</feature>
<dbReference type="PROSITE" id="PS50012">
    <property type="entry name" value="RCC1_3"/>
    <property type="match status" value="5"/>
</dbReference>
<feature type="repeat" description="RCC1" evidence="3">
    <location>
        <begin position="362"/>
        <end position="423"/>
    </location>
</feature>
<accession>A0AAE0BSY0</accession>
<dbReference type="InterPro" id="IPR000408">
    <property type="entry name" value="Reg_chr_condens"/>
</dbReference>
<dbReference type="SMART" id="SM00248">
    <property type="entry name" value="ANK"/>
    <property type="match status" value="2"/>
</dbReference>
<dbReference type="Pfam" id="PF25390">
    <property type="entry name" value="WD40_RLD"/>
    <property type="match status" value="1"/>
</dbReference>
<keyword evidence="1" id="KW-0677">Repeat</keyword>
<dbReference type="PROSITE" id="PS50297">
    <property type="entry name" value="ANK_REP_REGION"/>
    <property type="match status" value="2"/>
</dbReference>